<protein>
    <recommendedName>
        <fullName evidence="6">Protein DETOXIFICATION</fullName>
    </recommendedName>
    <alternativeName>
        <fullName evidence="6">Multidrug and toxic compound extrusion protein</fullName>
    </alternativeName>
</protein>
<feature type="transmembrane region" description="Helical" evidence="6">
    <location>
        <begin position="405"/>
        <end position="425"/>
    </location>
</feature>
<comment type="similarity">
    <text evidence="2 6">Belongs to the multi antimicrobial extrusion (MATE) (TC 2.A.66.1) family.</text>
</comment>
<comment type="caution">
    <text evidence="6">Lacks conserved residue(s) required for the propagation of feature annotation.</text>
</comment>
<feature type="transmembrane region" description="Helical" evidence="6">
    <location>
        <begin position="437"/>
        <end position="462"/>
    </location>
</feature>
<organism evidence="8 9">
    <name type="scientific">Amborella trichopoda</name>
    <dbReference type="NCBI Taxonomy" id="13333"/>
    <lineage>
        <taxon>Eukaryota</taxon>
        <taxon>Viridiplantae</taxon>
        <taxon>Streptophyta</taxon>
        <taxon>Embryophyta</taxon>
        <taxon>Tracheophyta</taxon>
        <taxon>Spermatophyta</taxon>
        <taxon>Magnoliopsida</taxon>
        <taxon>Amborellales</taxon>
        <taxon>Amborellaceae</taxon>
        <taxon>Amborella</taxon>
    </lineage>
</organism>
<feature type="transmembrane region" description="Helical" evidence="6">
    <location>
        <begin position="365"/>
        <end position="385"/>
    </location>
</feature>
<evidence type="ECO:0000256" key="2">
    <source>
        <dbReference type="ARBA" id="ARBA00010199"/>
    </source>
</evidence>
<evidence type="ECO:0000256" key="6">
    <source>
        <dbReference type="RuleBase" id="RU004914"/>
    </source>
</evidence>
<evidence type="ECO:0000256" key="3">
    <source>
        <dbReference type="ARBA" id="ARBA00022692"/>
    </source>
</evidence>
<evidence type="ECO:0000313" key="9">
    <source>
        <dbReference type="Proteomes" id="UP000017836"/>
    </source>
</evidence>
<keyword evidence="5 6" id="KW-0472">Membrane</keyword>
<gene>
    <name evidence="8" type="ORF">AMTR_s00023p00012750</name>
</gene>
<dbReference type="GO" id="GO:0016020">
    <property type="term" value="C:membrane"/>
    <property type="evidence" value="ECO:0007669"/>
    <property type="project" value="UniProtKB-SubCell"/>
</dbReference>
<reference evidence="9" key="1">
    <citation type="journal article" date="2013" name="Science">
        <title>The Amborella genome and the evolution of flowering plants.</title>
        <authorList>
            <consortium name="Amborella Genome Project"/>
        </authorList>
    </citation>
    <scope>NUCLEOTIDE SEQUENCE [LARGE SCALE GENOMIC DNA]</scope>
</reference>
<dbReference type="GO" id="GO:0042910">
    <property type="term" value="F:xenobiotic transmembrane transporter activity"/>
    <property type="evidence" value="ECO:0007669"/>
    <property type="project" value="InterPro"/>
</dbReference>
<dbReference type="GO" id="GO:0015297">
    <property type="term" value="F:antiporter activity"/>
    <property type="evidence" value="ECO:0007669"/>
    <property type="project" value="InterPro"/>
</dbReference>
<dbReference type="PANTHER" id="PTHR42893">
    <property type="entry name" value="PROTEIN DETOXIFICATION 44, CHLOROPLASTIC-RELATED"/>
    <property type="match status" value="1"/>
</dbReference>
<feature type="transmembrane region" description="Helical" evidence="6">
    <location>
        <begin position="309"/>
        <end position="338"/>
    </location>
</feature>
<feature type="transmembrane region" description="Helical" evidence="6">
    <location>
        <begin position="220"/>
        <end position="244"/>
    </location>
</feature>
<evidence type="ECO:0000256" key="7">
    <source>
        <dbReference type="SAM" id="MobiDB-lite"/>
    </source>
</evidence>
<proteinExistence type="inferred from homology"/>
<dbReference type="OrthoDB" id="2126698at2759"/>
<sequence>MASSAFSIFHPAILHHFPHRSTQFRRIRSCKQNPQPVSLRKRLLKQQNQENKAIPKAKNGVQTQRNSEQPASASSSSAIVKKTSWYSFLGRTAAAVFDIRNAVKADELGLQIASIALPALLALAADPIASLVDTAFVGHVGSVELAAVGVSISVFNLVSKLFNIPLLNITTSFVAEEHALMGSDPEEVCEDDGVASGPVSLLQENVGPRRCKKFLPAVSASLALAAAAGIAEAIALSCGSEVFLNFMGIPVDSPMHLPANHFLKIRALGAPPVVIAMAAQGAFRGFMDTKSPLYAIVAGNLLNMVLDPILMFIFGLGIGGAAIATVFSEYLIALFLLLELNSKVILVPTKIETERFARYQKSGTLLIGRTVAILSTMTLGTAMAARQGPVPMAGHQICLEVWFTVSLLTDSLALAGQALLARVFAQGDYEKARQVIYRVLQIALATGIVLAIALFVGFGTFSSLFTTDSCVLEIAYSVVVFVAGSQPINAIAFVFDGLYYGVSDFAYAAYSMVWVGLISSLFLLVAAPAFGLTGIWGGLVLFMFLRGVAGFWRMGTEAGPWQMIWSEMEREMVDK</sequence>
<dbReference type="NCBIfam" id="TIGR00797">
    <property type="entry name" value="matE"/>
    <property type="match status" value="1"/>
</dbReference>
<dbReference type="GO" id="GO:0022857">
    <property type="term" value="F:transmembrane transporter activity"/>
    <property type="evidence" value="ECO:0000318"/>
    <property type="project" value="GO_Central"/>
</dbReference>
<dbReference type="OMA" id="MADTYFV"/>
<keyword evidence="3 6" id="KW-0812">Transmembrane</keyword>
<evidence type="ECO:0000256" key="5">
    <source>
        <dbReference type="ARBA" id="ARBA00023136"/>
    </source>
</evidence>
<feature type="compositionally biased region" description="Polar residues" evidence="7">
    <location>
        <begin position="60"/>
        <end position="70"/>
    </location>
</feature>
<dbReference type="AlphaFoldDB" id="W1NJ87"/>
<feature type="transmembrane region" description="Helical" evidence="6">
    <location>
        <begin position="474"/>
        <end position="495"/>
    </location>
</feature>
<evidence type="ECO:0000256" key="4">
    <source>
        <dbReference type="ARBA" id="ARBA00022989"/>
    </source>
</evidence>
<evidence type="ECO:0000256" key="1">
    <source>
        <dbReference type="ARBA" id="ARBA00004141"/>
    </source>
</evidence>
<dbReference type="PANTHER" id="PTHR42893:SF46">
    <property type="entry name" value="PROTEIN DETOXIFICATION 44, CHLOROPLASTIC"/>
    <property type="match status" value="1"/>
</dbReference>
<dbReference type="HOGENOM" id="CLU_012893_16_2_1"/>
<name>W1NJ87_AMBTC</name>
<accession>W1NJ87</accession>
<keyword evidence="9" id="KW-1185">Reference proteome</keyword>
<feature type="transmembrane region" description="Helical" evidence="6">
    <location>
        <begin position="265"/>
        <end position="283"/>
    </location>
</feature>
<dbReference type="STRING" id="13333.W1NJ87"/>
<dbReference type="Pfam" id="PF01554">
    <property type="entry name" value="MatE"/>
    <property type="match status" value="2"/>
</dbReference>
<evidence type="ECO:0000313" key="8">
    <source>
        <dbReference type="EMBL" id="ERM95531.1"/>
    </source>
</evidence>
<dbReference type="CDD" id="cd13136">
    <property type="entry name" value="MATE_DinF_like"/>
    <property type="match status" value="1"/>
</dbReference>
<dbReference type="Proteomes" id="UP000017836">
    <property type="component" value="Unassembled WGS sequence"/>
</dbReference>
<dbReference type="Gramene" id="ERM95531">
    <property type="protein sequence ID" value="ERM95531"/>
    <property type="gene ID" value="AMTR_s00023p00012750"/>
</dbReference>
<dbReference type="InterPro" id="IPR044644">
    <property type="entry name" value="DinF-like"/>
</dbReference>
<feature type="transmembrane region" description="Helical" evidence="6">
    <location>
        <begin position="507"/>
        <end position="527"/>
    </location>
</feature>
<dbReference type="eggNOG" id="KOG1347">
    <property type="taxonomic scope" value="Eukaryota"/>
</dbReference>
<comment type="subcellular location">
    <subcellularLocation>
        <location evidence="1">Membrane</location>
        <topology evidence="1">Multi-pass membrane protein</topology>
    </subcellularLocation>
</comment>
<feature type="region of interest" description="Disordered" evidence="7">
    <location>
        <begin position="51"/>
        <end position="75"/>
    </location>
</feature>
<dbReference type="EMBL" id="KI397474">
    <property type="protein sequence ID" value="ERM95531.1"/>
    <property type="molecule type" value="Genomic_DNA"/>
</dbReference>
<keyword evidence="4 6" id="KW-1133">Transmembrane helix</keyword>
<feature type="transmembrane region" description="Helical" evidence="6">
    <location>
        <begin position="533"/>
        <end position="552"/>
    </location>
</feature>
<dbReference type="InterPro" id="IPR002528">
    <property type="entry name" value="MATE_fam"/>
</dbReference>